<dbReference type="Proteomes" id="UP000315689">
    <property type="component" value="Unassembled WGS sequence"/>
</dbReference>
<feature type="domain" description="DUF3048" evidence="3">
    <location>
        <begin position="127"/>
        <end position="267"/>
    </location>
</feature>
<feature type="compositionally biased region" description="Polar residues" evidence="1">
    <location>
        <begin position="38"/>
        <end position="49"/>
    </location>
</feature>
<evidence type="ECO:0000313" key="6">
    <source>
        <dbReference type="Proteomes" id="UP000315689"/>
    </source>
</evidence>
<evidence type="ECO:0000259" key="4">
    <source>
        <dbReference type="Pfam" id="PF17479"/>
    </source>
</evidence>
<dbReference type="Gene3D" id="3.50.90.10">
    <property type="entry name" value="YerB-like"/>
    <property type="match status" value="1"/>
</dbReference>
<keyword evidence="2" id="KW-0812">Transmembrane</keyword>
<gene>
    <name evidence="5" type="ORF">CEN89_583</name>
</gene>
<organism evidence="5 6">
    <name type="scientific">Candidatus Berkelbacteria bacterium Licking1014_7</name>
    <dbReference type="NCBI Taxonomy" id="2017147"/>
    <lineage>
        <taxon>Bacteria</taxon>
        <taxon>Candidatus Berkelbacteria</taxon>
    </lineage>
</organism>
<protein>
    <recommendedName>
        <fullName evidence="7">DUF3048 domain-containing protein</fullName>
    </recommendedName>
</protein>
<feature type="compositionally biased region" description="Basic and acidic residues" evidence="1">
    <location>
        <begin position="1"/>
        <end position="24"/>
    </location>
</feature>
<dbReference type="Pfam" id="PF11258">
    <property type="entry name" value="DUF3048"/>
    <property type="match status" value="1"/>
</dbReference>
<feature type="domain" description="DUF3048" evidence="4">
    <location>
        <begin position="293"/>
        <end position="410"/>
    </location>
</feature>
<feature type="transmembrane region" description="Helical" evidence="2">
    <location>
        <begin position="75"/>
        <end position="96"/>
    </location>
</feature>
<dbReference type="InterPro" id="IPR021416">
    <property type="entry name" value="DUF3048_N"/>
</dbReference>
<feature type="region of interest" description="Disordered" evidence="1">
    <location>
        <begin position="1"/>
        <end position="57"/>
    </location>
</feature>
<dbReference type="AlphaFoldDB" id="A0A554LIF5"/>
<sequence>MKIDRLRTIDQTKLINSKEGEKMSENSNSGEKIAIHTPSAQLSSSAVSTEKSKAGKSPSKFKQFFWGDKKAKIRVVSIVLPAVLLIALVASVYVRYFKNESNLPNEPKSNILQTITRPKVKKVASPLSGIEYNEDIATRHPLGVVVENHSDARPQSGLSRAEIVYEAIAEGGITRFMAIFGPREAQEIGPVRSARTFFLDWIQEYDGYFAYAGGSKDGLAQIISDNVKSLPHTQGYFERKSRGNVASEHTLFTSTKDLYNLAEKKGFGKTANFTTLNFKDDAKLEDRGDQEKITINFSTNVYQVDWLYDKEQNIYKRVLAGASHKDDKTGEQLTAKNIIIQKVDHRYITFPEDPTAKGVWRFTDIGQGEAWVIYDGKMQKATWKKSSVKDRTRLFDSSGDEIKFNRGVFWYEIIHPDITFNESKVVDTNPDKN</sequence>
<proteinExistence type="predicted"/>
<accession>A0A554LIF5</accession>
<comment type="caution">
    <text evidence="5">The sequence shown here is derived from an EMBL/GenBank/DDBJ whole genome shotgun (WGS) entry which is preliminary data.</text>
</comment>
<evidence type="ECO:0000256" key="1">
    <source>
        <dbReference type="SAM" id="MobiDB-lite"/>
    </source>
</evidence>
<dbReference type="EMBL" id="VMGK01000018">
    <property type="protein sequence ID" value="TSC92653.1"/>
    <property type="molecule type" value="Genomic_DNA"/>
</dbReference>
<keyword evidence="2" id="KW-0472">Membrane</keyword>
<reference evidence="5 6" key="1">
    <citation type="submission" date="2017-07" db="EMBL/GenBank/DDBJ databases">
        <title>Mechanisms for carbon and nitrogen cycling indicate functional differentiation within the Candidate Phyla Radiation.</title>
        <authorList>
            <person name="Danczak R.E."/>
            <person name="Johnston M.D."/>
            <person name="Kenah C."/>
            <person name="Slattery M."/>
            <person name="Wrighton K.C."/>
            <person name="Wilkins M.J."/>
        </authorList>
    </citation>
    <scope>NUCLEOTIDE SEQUENCE [LARGE SCALE GENOMIC DNA]</scope>
    <source>
        <strain evidence="5">Licking1014_7</strain>
    </source>
</reference>
<dbReference type="SUPFAM" id="SSF159774">
    <property type="entry name" value="YerB-like"/>
    <property type="match status" value="1"/>
</dbReference>
<evidence type="ECO:0000256" key="2">
    <source>
        <dbReference type="SAM" id="Phobius"/>
    </source>
</evidence>
<dbReference type="InterPro" id="IPR023158">
    <property type="entry name" value="YerB-like_sf"/>
</dbReference>
<evidence type="ECO:0000313" key="5">
    <source>
        <dbReference type="EMBL" id="TSC92653.1"/>
    </source>
</evidence>
<evidence type="ECO:0008006" key="7">
    <source>
        <dbReference type="Google" id="ProtNLM"/>
    </source>
</evidence>
<dbReference type="Pfam" id="PF17479">
    <property type="entry name" value="DUF3048_C"/>
    <property type="match status" value="1"/>
</dbReference>
<keyword evidence="2" id="KW-1133">Transmembrane helix</keyword>
<evidence type="ECO:0000259" key="3">
    <source>
        <dbReference type="Pfam" id="PF11258"/>
    </source>
</evidence>
<dbReference type="InterPro" id="IPR035328">
    <property type="entry name" value="DUF3048_C"/>
</dbReference>
<name>A0A554LIF5_9BACT</name>